<accession>A0A0N0ZVI0</accession>
<reference evidence="2" key="2">
    <citation type="submission" date="2015-09" db="EMBL/GenBank/DDBJ databases">
        <title>Draft genome sequence of a multidrug-resistant Chryseobacterium indologenes isolate from Malaysia.</title>
        <authorList>
            <person name="Yu C.Y."/>
            <person name="Ang G.Y."/>
            <person name="Chan K.-G."/>
        </authorList>
    </citation>
    <scope>NUCLEOTIDE SEQUENCE [LARGE SCALE GENOMIC DNA]</scope>
    <source>
        <strain evidence="2">CI_885</strain>
    </source>
</reference>
<organism evidence="1 2">
    <name type="scientific">Chryseobacterium indologenes</name>
    <name type="common">Flavobacterium indologenes</name>
    <dbReference type="NCBI Taxonomy" id="253"/>
    <lineage>
        <taxon>Bacteria</taxon>
        <taxon>Pseudomonadati</taxon>
        <taxon>Bacteroidota</taxon>
        <taxon>Flavobacteriia</taxon>
        <taxon>Flavobacteriales</taxon>
        <taxon>Weeksellaceae</taxon>
        <taxon>Chryseobacterium group</taxon>
        <taxon>Chryseobacterium</taxon>
    </lineage>
</organism>
<gene>
    <name evidence="1" type="ORF">AOB46_10765</name>
</gene>
<name>A0A0N0ZVI0_CHRID</name>
<sequence length="251" mass="28511">MVTEKQSPVSDARIGVENTDIGDVTDGEGKYTINLDGIEKNRILKIVVNGYEPVQMNVSAFEALENHTIVLKEKTVEIDKVEILPKKYILKNFGTRNAKRSYCGYNSEDTSKLFREYAIKIKNTKRVKVKQVNINLAFFTLEQPVTLIFDIQKSEGGFPGESLANETLKMTVTKDDIKNNTVSLDVSDKGIWTHEDFFVSTRVSEDFKGKLYLAGNIFAFSKNTYYRNYFGEWKKFSAGEPSINVDVLVEK</sequence>
<comment type="caution">
    <text evidence="1">The sequence shown here is derived from an EMBL/GenBank/DDBJ whole genome shotgun (WGS) entry which is preliminary data.</text>
</comment>
<dbReference type="EMBL" id="LJOD01000006">
    <property type="protein sequence ID" value="KPE51276.1"/>
    <property type="molecule type" value="Genomic_DNA"/>
</dbReference>
<dbReference type="Pfam" id="PF13715">
    <property type="entry name" value="CarbopepD_reg_2"/>
    <property type="match status" value="1"/>
</dbReference>
<dbReference type="AlphaFoldDB" id="A0A0N0ZVI0"/>
<protein>
    <recommendedName>
        <fullName evidence="3">Carboxypeptidase-like regulatory domain-containing protein</fullName>
    </recommendedName>
</protein>
<evidence type="ECO:0000313" key="1">
    <source>
        <dbReference type="EMBL" id="KPE51276.1"/>
    </source>
</evidence>
<evidence type="ECO:0000313" key="2">
    <source>
        <dbReference type="Proteomes" id="UP000037953"/>
    </source>
</evidence>
<dbReference type="PATRIC" id="fig|253.9.peg.3980"/>
<dbReference type="Proteomes" id="UP000037953">
    <property type="component" value="Unassembled WGS sequence"/>
</dbReference>
<dbReference type="InterPro" id="IPR008969">
    <property type="entry name" value="CarboxyPept-like_regulatory"/>
</dbReference>
<reference evidence="1 2" key="1">
    <citation type="journal article" date="2015" name="Genom Data">
        <title>Draft genome sequence of a multidrug-resistant Chryseobacterium indologenes isolate from Malaysia.</title>
        <authorList>
            <person name="Yu C.Y."/>
            <person name="Ang G.Y."/>
            <person name="Cheng H.J."/>
            <person name="Cheong Y.M."/>
            <person name="Yin W.F."/>
            <person name="Chan K.G."/>
        </authorList>
    </citation>
    <scope>NUCLEOTIDE SEQUENCE [LARGE SCALE GENOMIC DNA]</scope>
    <source>
        <strain evidence="1 2">CI_885</strain>
    </source>
</reference>
<evidence type="ECO:0008006" key="3">
    <source>
        <dbReference type="Google" id="ProtNLM"/>
    </source>
</evidence>
<proteinExistence type="predicted"/>
<dbReference type="SUPFAM" id="SSF49464">
    <property type="entry name" value="Carboxypeptidase regulatory domain-like"/>
    <property type="match status" value="1"/>
</dbReference>